<name>A0A517MMI8_9BACT</name>
<proteinExistence type="predicted"/>
<dbReference type="KEGG" id="rml:FF011L_48970"/>
<dbReference type="EMBL" id="CP036262">
    <property type="protein sequence ID" value="QDS96092.1"/>
    <property type="molecule type" value="Genomic_DNA"/>
</dbReference>
<sequence>MQHDGDSVKAWHGHRIKIQVKYSQVGCLGRADAH</sequence>
<organism evidence="1 2">
    <name type="scientific">Roseimaritima multifibrata</name>
    <dbReference type="NCBI Taxonomy" id="1930274"/>
    <lineage>
        <taxon>Bacteria</taxon>
        <taxon>Pseudomonadati</taxon>
        <taxon>Planctomycetota</taxon>
        <taxon>Planctomycetia</taxon>
        <taxon>Pirellulales</taxon>
        <taxon>Pirellulaceae</taxon>
        <taxon>Roseimaritima</taxon>
    </lineage>
</organism>
<gene>
    <name evidence="1" type="ORF">FF011L_48970</name>
</gene>
<reference evidence="1 2" key="1">
    <citation type="submission" date="2019-02" db="EMBL/GenBank/DDBJ databases">
        <title>Deep-cultivation of Planctomycetes and their phenomic and genomic characterization uncovers novel biology.</title>
        <authorList>
            <person name="Wiegand S."/>
            <person name="Jogler M."/>
            <person name="Boedeker C."/>
            <person name="Pinto D."/>
            <person name="Vollmers J."/>
            <person name="Rivas-Marin E."/>
            <person name="Kohn T."/>
            <person name="Peeters S.H."/>
            <person name="Heuer A."/>
            <person name="Rast P."/>
            <person name="Oberbeckmann S."/>
            <person name="Bunk B."/>
            <person name="Jeske O."/>
            <person name="Meyerdierks A."/>
            <person name="Storesund J.E."/>
            <person name="Kallscheuer N."/>
            <person name="Luecker S."/>
            <person name="Lage O.M."/>
            <person name="Pohl T."/>
            <person name="Merkel B.J."/>
            <person name="Hornburger P."/>
            <person name="Mueller R.-W."/>
            <person name="Bruemmer F."/>
            <person name="Labrenz M."/>
            <person name="Spormann A.M."/>
            <person name="Op den Camp H."/>
            <person name="Overmann J."/>
            <person name="Amann R."/>
            <person name="Jetten M.S.M."/>
            <person name="Mascher T."/>
            <person name="Medema M.H."/>
            <person name="Devos D.P."/>
            <person name="Kaster A.-K."/>
            <person name="Ovreas L."/>
            <person name="Rohde M."/>
            <person name="Galperin M.Y."/>
            <person name="Jogler C."/>
        </authorList>
    </citation>
    <scope>NUCLEOTIDE SEQUENCE [LARGE SCALE GENOMIC DNA]</scope>
    <source>
        <strain evidence="1 2">FF011L</strain>
    </source>
</reference>
<dbReference type="Proteomes" id="UP000320672">
    <property type="component" value="Chromosome"/>
</dbReference>
<protein>
    <submittedName>
        <fullName evidence="1">Uncharacterized protein</fullName>
    </submittedName>
</protein>
<dbReference type="AlphaFoldDB" id="A0A517MMI8"/>
<accession>A0A517MMI8</accession>
<evidence type="ECO:0000313" key="1">
    <source>
        <dbReference type="EMBL" id="QDS96092.1"/>
    </source>
</evidence>
<evidence type="ECO:0000313" key="2">
    <source>
        <dbReference type="Proteomes" id="UP000320672"/>
    </source>
</evidence>
<keyword evidence="2" id="KW-1185">Reference proteome</keyword>